<evidence type="ECO:0000313" key="2">
    <source>
        <dbReference type="Proteomes" id="UP001631969"/>
    </source>
</evidence>
<accession>A0ACC7NSA5</accession>
<keyword evidence="2" id="KW-1185">Reference proteome</keyword>
<evidence type="ECO:0000313" key="1">
    <source>
        <dbReference type="EMBL" id="MFM9327523.1"/>
    </source>
</evidence>
<name>A0ACC7NSA5_9BACL</name>
<gene>
    <name evidence="1" type="ORF">ACI1P1_04330</name>
</gene>
<organism evidence="1 2">
    <name type="scientific">Paenibacillus mesotrionivorans</name>
    <dbReference type="NCBI Taxonomy" id="3160968"/>
    <lineage>
        <taxon>Bacteria</taxon>
        <taxon>Bacillati</taxon>
        <taxon>Bacillota</taxon>
        <taxon>Bacilli</taxon>
        <taxon>Bacillales</taxon>
        <taxon>Paenibacillaceae</taxon>
        <taxon>Paenibacillus</taxon>
    </lineage>
</organism>
<reference evidence="1" key="1">
    <citation type="submission" date="2024-12" db="EMBL/GenBank/DDBJ databases">
        <authorList>
            <person name="Wu N."/>
        </authorList>
    </citation>
    <scope>NUCLEOTIDE SEQUENCE</scope>
    <source>
        <strain evidence="1">P15</strain>
    </source>
</reference>
<protein>
    <submittedName>
        <fullName evidence="1">MarR family winged helix-turn-helix transcriptional regulator</fullName>
    </submittedName>
</protein>
<comment type="caution">
    <text evidence="1">The sequence shown here is derived from an EMBL/GenBank/DDBJ whole genome shotgun (WGS) entry which is preliminary data.</text>
</comment>
<sequence>MAAGHSVHKCACKQMRMTARAVTQFYDRHFLPAGLPAAQFGLLVDISAHPQISIGELAELALMDQTTVTRNVETLRKKGYVQVKPDEADSRKKSVSLSAGGQTKLDEAMPLWEEAQAAVEREIGIERLKDFFEVLSKLQRIV</sequence>
<proteinExistence type="predicted"/>
<dbReference type="EMBL" id="JBJURJ010000002">
    <property type="protein sequence ID" value="MFM9327523.1"/>
    <property type="molecule type" value="Genomic_DNA"/>
</dbReference>
<dbReference type="Proteomes" id="UP001631969">
    <property type="component" value="Unassembled WGS sequence"/>
</dbReference>